<name>A0ABU7B4S9_9TELE</name>
<dbReference type="Proteomes" id="UP001345963">
    <property type="component" value="Unassembled WGS sequence"/>
</dbReference>
<gene>
    <name evidence="1" type="ORF">ATANTOWER_004652</name>
</gene>
<protein>
    <submittedName>
        <fullName evidence="1">Uncharacterized protein</fullName>
    </submittedName>
</protein>
<proteinExistence type="predicted"/>
<accession>A0ABU7B4S9</accession>
<sequence length="76" mass="9384">MKKIDRESGVIHLSYRQARLGASKGERWWEEPRSRQLRWGGKEEMLMWQRWRRTHSRMISLRDEDGRRNCWRNQAG</sequence>
<dbReference type="EMBL" id="JAHUTI010040844">
    <property type="protein sequence ID" value="MED6245552.1"/>
    <property type="molecule type" value="Genomic_DNA"/>
</dbReference>
<evidence type="ECO:0000313" key="2">
    <source>
        <dbReference type="Proteomes" id="UP001345963"/>
    </source>
</evidence>
<comment type="caution">
    <text evidence="1">The sequence shown here is derived from an EMBL/GenBank/DDBJ whole genome shotgun (WGS) entry which is preliminary data.</text>
</comment>
<organism evidence="1 2">
    <name type="scientific">Ataeniobius toweri</name>
    <dbReference type="NCBI Taxonomy" id="208326"/>
    <lineage>
        <taxon>Eukaryota</taxon>
        <taxon>Metazoa</taxon>
        <taxon>Chordata</taxon>
        <taxon>Craniata</taxon>
        <taxon>Vertebrata</taxon>
        <taxon>Euteleostomi</taxon>
        <taxon>Actinopterygii</taxon>
        <taxon>Neopterygii</taxon>
        <taxon>Teleostei</taxon>
        <taxon>Neoteleostei</taxon>
        <taxon>Acanthomorphata</taxon>
        <taxon>Ovalentaria</taxon>
        <taxon>Atherinomorphae</taxon>
        <taxon>Cyprinodontiformes</taxon>
        <taxon>Goodeidae</taxon>
        <taxon>Ataeniobius</taxon>
    </lineage>
</organism>
<reference evidence="1 2" key="1">
    <citation type="submission" date="2021-07" db="EMBL/GenBank/DDBJ databases">
        <authorList>
            <person name="Palmer J.M."/>
        </authorList>
    </citation>
    <scope>NUCLEOTIDE SEQUENCE [LARGE SCALE GENOMIC DNA]</scope>
    <source>
        <strain evidence="1 2">AT_MEX2019</strain>
        <tissue evidence="1">Muscle</tissue>
    </source>
</reference>
<keyword evidence="2" id="KW-1185">Reference proteome</keyword>
<evidence type="ECO:0000313" key="1">
    <source>
        <dbReference type="EMBL" id="MED6245552.1"/>
    </source>
</evidence>